<feature type="transmembrane region" description="Helical" evidence="8">
    <location>
        <begin position="56"/>
        <end position="75"/>
    </location>
</feature>
<dbReference type="Pfam" id="PF01130">
    <property type="entry name" value="CD36"/>
    <property type="match status" value="1"/>
</dbReference>
<evidence type="ECO:0000256" key="6">
    <source>
        <dbReference type="ARBA" id="ARBA00023136"/>
    </source>
</evidence>
<dbReference type="GO" id="GO:0005737">
    <property type="term" value="C:cytoplasm"/>
    <property type="evidence" value="ECO:0007669"/>
    <property type="project" value="TreeGrafter"/>
</dbReference>
<dbReference type="PANTHER" id="PTHR11923:SF93">
    <property type="entry name" value="GH07959P-RELATED"/>
    <property type="match status" value="1"/>
</dbReference>
<dbReference type="GeneID" id="106665524"/>
<dbReference type="OrthoDB" id="514335at2759"/>
<evidence type="ECO:0000256" key="4">
    <source>
        <dbReference type="ARBA" id="ARBA00022692"/>
    </source>
</evidence>
<accession>A0A8I6RLB9</accession>
<dbReference type="Proteomes" id="UP000494040">
    <property type="component" value="Unassembled WGS sequence"/>
</dbReference>
<dbReference type="PRINTS" id="PR01609">
    <property type="entry name" value="CD36FAMILY"/>
</dbReference>
<keyword evidence="5 8" id="KW-1133">Transmembrane helix</keyword>
<keyword evidence="10" id="KW-1185">Reference proteome</keyword>
<dbReference type="KEGG" id="clec:106665524"/>
<evidence type="ECO:0000256" key="5">
    <source>
        <dbReference type="ARBA" id="ARBA00022989"/>
    </source>
</evidence>
<dbReference type="OMA" id="YRQTRHW"/>
<sequence>MGHLDLIYKPGFKEFEPAHGLSDRCASYLTVSANLFVFIRFVYYMKALEMIFIMDCYTKLAIVGGLILSTVSLLWPTILSTLMYKELKLSPGSKSFQHWEETPVPMYIDIYFHNWTNPEKILTEKPMFMEMGPYRFYEKRTKVNLTWNENGTVSYRQTRHWFFDAEHSNGSLQDNVTTVNMIPVVMAHKVRFSSIREQKALSWGFTHLSYEVDIVKTVEELLFKGYSDSFLTILKFLPKYSREVTDKFGWFYQRNGSSTADGLFNMDTGSTNLDQVGKIRSWNYKNHTGYFQGKCGEVSGGSGEVFPPRLSPKDRVSLFSADLCRTINLDYEEDQELDGIKGLKFSGGTDLVDSGIVDPETSCYQNGDPTPLGVLNLTECRLGAPIFISYPHFYHADPKVQNHVGGMKPNKDLHSFDITVEPTLGVPIDIKARFQVNILLPQLESFLLFRDIPEKYYMPILWFDQRASLSAPLSNEVKLMVELYHVSNSIALGLFVIGLVLAAGGVTWACRSLNKAPSNKFLRYTAAYSLTTTNPKNDLIVVTTVKP</sequence>
<organism evidence="9 10">
    <name type="scientific">Cimex lectularius</name>
    <name type="common">Bed bug</name>
    <name type="synonym">Acanthia lectularia</name>
    <dbReference type="NCBI Taxonomy" id="79782"/>
    <lineage>
        <taxon>Eukaryota</taxon>
        <taxon>Metazoa</taxon>
        <taxon>Ecdysozoa</taxon>
        <taxon>Arthropoda</taxon>
        <taxon>Hexapoda</taxon>
        <taxon>Insecta</taxon>
        <taxon>Pterygota</taxon>
        <taxon>Neoptera</taxon>
        <taxon>Paraneoptera</taxon>
        <taxon>Hemiptera</taxon>
        <taxon>Heteroptera</taxon>
        <taxon>Panheteroptera</taxon>
        <taxon>Cimicomorpha</taxon>
        <taxon>Cimicidae</taxon>
        <taxon>Cimex</taxon>
    </lineage>
</organism>
<keyword evidence="4 8" id="KW-0812">Transmembrane</keyword>
<protein>
    <submittedName>
        <fullName evidence="9">Uncharacterized protein</fullName>
    </submittedName>
</protein>
<dbReference type="EnsemblMetazoa" id="XM_014391990.2">
    <property type="protein sequence ID" value="XP_014247476.1"/>
    <property type="gene ID" value="LOC106665524"/>
</dbReference>
<feature type="transmembrane region" description="Helical" evidence="8">
    <location>
        <begin position="490"/>
        <end position="510"/>
    </location>
</feature>
<evidence type="ECO:0000256" key="3">
    <source>
        <dbReference type="ARBA" id="ARBA00022475"/>
    </source>
</evidence>
<reference evidence="9" key="1">
    <citation type="submission" date="2022-01" db="UniProtKB">
        <authorList>
            <consortium name="EnsemblMetazoa"/>
        </authorList>
    </citation>
    <scope>IDENTIFICATION</scope>
</reference>
<keyword evidence="3" id="KW-1003">Cell membrane</keyword>
<proteinExistence type="inferred from homology"/>
<dbReference type="GO" id="GO:0005886">
    <property type="term" value="C:plasma membrane"/>
    <property type="evidence" value="ECO:0007669"/>
    <property type="project" value="UniProtKB-SubCell"/>
</dbReference>
<keyword evidence="6 8" id="KW-0472">Membrane</keyword>
<evidence type="ECO:0000256" key="7">
    <source>
        <dbReference type="ARBA" id="ARBA00023180"/>
    </source>
</evidence>
<keyword evidence="7" id="KW-0325">Glycoprotein</keyword>
<feature type="transmembrane region" description="Helical" evidence="8">
    <location>
        <begin position="26"/>
        <end position="44"/>
    </location>
</feature>
<dbReference type="AlphaFoldDB" id="A0A8I6RLB9"/>
<name>A0A8I6RLB9_CIMLE</name>
<evidence type="ECO:0000313" key="9">
    <source>
        <dbReference type="EnsemblMetazoa" id="XP_014247476.1"/>
    </source>
</evidence>
<comment type="subcellular location">
    <subcellularLocation>
        <location evidence="1">Cell membrane</location>
    </subcellularLocation>
</comment>
<dbReference type="RefSeq" id="XP_014247476.1">
    <property type="nucleotide sequence ID" value="XM_014391990.2"/>
</dbReference>
<dbReference type="PANTHER" id="PTHR11923">
    <property type="entry name" value="SCAVENGER RECEPTOR CLASS B TYPE-1 SR-B1"/>
    <property type="match status" value="1"/>
</dbReference>
<evidence type="ECO:0000256" key="8">
    <source>
        <dbReference type="SAM" id="Phobius"/>
    </source>
</evidence>
<evidence type="ECO:0000313" key="10">
    <source>
        <dbReference type="Proteomes" id="UP000494040"/>
    </source>
</evidence>
<comment type="similarity">
    <text evidence="2">Belongs to the CD36 family.</text>
</comment>
<dbReference type="InterPro" id="IPR002159">
    <property type="entry name" value="CD36_fam"/>
</dbReference>
<dbReference type="GO" id="GO:0005044">
    <property type="term" value="F:scavenger receptor activity"/>
    <property type="evidence" value="ECO:0007669"/>
    <property type="project" value="TreeGrafter"/>
</dbReference>
<evidence type="ECO:0000256" key="1">
    <source>
        <dbReference type="ARBA" id="ARBA00004236"/>
    </source>
</evidence>
<evidence type="ECO:0000256" key="2">
    <source>
        <dbReference type="ARBA" id="ARBA00010532"/>
    </source>
</evidence>